<evidence type="ECO:0000256" key="9">
    <source>
        <dbReference type="ARBA" id="ARBA00023004"/>
    </source>
</evidence>
<evidence type="ECO:0000256" key="6">
    <source>
        <dbReference type="ARBA" id="ARBA00022723"/>
    </source>
</evidence>
<dbReference type="GO" id="GO:0006281">
    <property type="term" value="P:DNA repair"/>
    <property type="evidence" value="ECO:0007669"/>
    <property type="project" value="UniProtKB-KW"/>
</dbReference>
<evidence type="ECO:0000256" key="10">
    <source>
        <dbReference type="ARBA" id="ARBA00023014"/>
    </source>
</evidence>
<dbReference type="EMBL" id="UOGC01000050">
    <property type="protein sequence ID" value="VAX17321.1"/>
    <property type="molecule type" value="Genomic_DNA"/>
</dbReference>
<dbReference type="EC" id="3.2.2.27" evidence="3"/>
<evidence type="ECO:0000256" key="3">
    <source>
        <dbReference type="ARBA" id="ARBA00012030"/>
    </source>
</evidence>
<dbReference type="PANTHER" id="PTHR33693">
    <property type="entry name" value="TYPE-5 URACIL-DNA GLYCOSYLASE"/>
    <property type="match status" value="1"/>
</dbReference>
<dbReference type="InterPro" id="IPR005273">
    <property type="entry name" value="Ura-DNA_glyco_family4"/>
</dbReference>
<keyword evidence="7" id="KW-0227">DNA damage</keyword>
<keyword evidence="10" id="KW-0411">Iron-sulfur</keyword>
<comment type="catalytic activity">
    <reaction evidence="1">
        <text>Hydrolyzes single-stranded DNA or mismatched double-stranded DNA and polynucleotides, releasing free uracil.</text>
        <dbReference type="EC" id="3.2.2.27"/>
    </reaction>
</comment>
<dbReference type="SMART" id="SM00986">
    <property type="entry name" value="UDG"/>
    <property type="match status" value="1"/>
</dbReference>
<evidence type="ECO:0000256" key="8">
    <source>
        <dbReference type="ARBA" id="ARBA00022801"/>
    </source>
</evidence>
<evidence type="ECO:0000259" key="12">
    <source>
        <dbReference type="SMART" id="SM00986"/>
    </source>
</evidence>
<keyword evidence="8 13" id="KW-0378">Hydrolase</keyword>
<keyword evidence="9" id="KW-0408">Iron</keyword>
<dbReference type="InterPro" id="IPR051536">
    <property type="entry name" value="UDG_Type-4/5"/>
</dbReference>
<dbReference type="Gene3D" id="3.40.470.10">
    <property type="entry name" value="Uracil-DNA glycosylase-like domain"/>
    <property type="match status" value="1"/>
</dbReference>
<evidence type="ECO:0000256" key="4">
    <source>
        <dbReference type="ARBA" id="ARBA00019403"/>
    </source>
</evidence>
<dbReference type="Pfam" id="PF03167">
    <property type="entry name" value="UDG"/>
    <property type="match status" value="1"/>
</dbReference>
<comment type="similarity">
    <text evidence="2">Belongs to the uracil-DNA glycosylase (UDG) superfamily. Type 4 (UDGa) family.</text>
</comment>
<dbReference type="CDD" id="cd10030">
    <property type="entry name" value="UDG-F4_TTUDGA_SPO1dp_like"/>
    <property type="match status" value="1"/>
</dbReference>
<dbReference type="GO" id="GO:0051539">
    <property type="term" value="F:4 iron, 4 sulfur cluster binding"/>
    <property type="evidence" value="ECO:0007669"/>
    <property type="project" value="UniProtKB-KW"/>
</dbReference>
<sequence length="243" mass="27051">MNNKGQILAKLSSLRLELETLRLYGKNEIEGIIPDDIIKRLNSAPVMEKEKTTKEETLDDVMAEVSACKKCELSGTRINTVFGVGNPNADLMFIGEAPGAEEDKRAEPFVGRAGKLLTKMIEAMGLTRNDIYIANILKCRPPENRNPLPAEVELCEHYLTRQIDAIRPKFICALGAVSAKTLLKTKEPISKLRGSFYSYHGTPLLPTFHPAYLLRNPAEKKNAWADLKLLMEKLGLPEKTGSE</sequence>
<dbReference type="PANTHER" id="PTHR33693:SF1">
    <property type="entry name" value="TYPE-4 URACIL-DNA GLYCOSYLASE"/>
    <property type="match status" value="1"/>
</dbReference>
<keyword evidence="5" id="KW-0004">4Fe-4S</keyword>
<keyword evidence="11" id="KW-0234">DNA repair</keyword>
<organism evidence="13">
    <name type="scientific">hydrothermal vent metagenome</name>
    <dbReference type="NCBI Taxonomy" id="652676"/>
    <lineage>
        <taxon>unclassified sequences</taxon>
        <taxon>metagenomes</taxon>
        <taxon>ecological metagenomes</taxon>
    </lineage>
</organism>
<evidence type="ECO:0000313" key="13">
    <source>
        <dbReference type="EMBL" id="VAX17321.1"/>
    </source>
</evidence>
<dbReference type="InterPro" id="IPR005122">
    <property type="entry name" value="Uracil-DNA_glycosylase-like"/>
</dbReference>
<dbReference type="InterPro" id="IPR036895">
    <property type="entry name" value="Uracil-DNA_glycosylase-like_sf"/>
</dbReference>
<dbReference type="NCBIfam" id="TIGR00758">
    <property type="entry name" value="UDG_fam4"/>
    <property type="match status" value="1"/>
</dbReference>
<gene>
    <name evidence="13" type="ORF">MNBD_NITROSPINAE01-1008</name>
</gene>
<keyword evidence="13" id="KW-0326">Glycosidase</keyword>
<feature type="domain" description="Uracil-DNA glycosylase-like" evidence="12">
    <location>
        <begin position="82"/>
        <end position="228"/>
    </location>
</feature>
<name>A0A3B1BRZ4_9ZZZZ</name>
<evidence type="ECO:0000256" key="7">
    <source>
        <dbReference type="ARBA" id="ARBA00022763"/>
    </source>
</evidence>
<evidence type="ECO:0000256" key="1">
    <source>
        <dbReference type="ARBA" id="ARBA00001400"/>
    </source>
</evidence>
<dbReference type="SMART" id="SM00987">
    <property type="entry name" value="UreE_C"/>
    <property type="match status" value="1"/>
</dbReference>
<dbReference type="AlphaFoldDB" id="A0A3B1BRZ4"/>
<reference evidence="13" key="1">
    <citation type="submission" date="2018-06" db="EMBL/GenBank/DDBJ databases">
        <authorList>
            <person name="Zhirakovskaya E."/>
        </authorList>
    </citation>
    <scope>NUCLEOTIDE SEQUENCE</scope>
</reference>
<evidence type="ECO:0000256" key="2">
    <source>
        <dbReference type="ARBA" id="ARBA00006521"/>
    </source>
</evidence>
<accession>A0A3B1BRZ4</accession>
<keyword evidence="6" id="KW-0479">Metal-binding</keyword>
<dbReference type="SUPFAM" id="SSF52141">
    <property type="entry name" value="Uracil-DNA glycosylase-like"/>
    <property type="match status" value="1"/>
</dbReference>
<proteinExistence type="inferred from homology"/>
<evidence type="ECO:0000256" key="11">
    <source>
        <dbReference type="ARBA" id="ARBA00023204"/>
    </source>
</evidence>
<dbReference type="GO" id="GO:0004844">
    <property type="term" value="F:uracil DNA N-glycosylase activity"/>
    <property type="evidence" value="ECO:0007669"/>
    <property type="project" value="UniProtKB-EC"/>
</dbReference>
<dbReference type="GO" id="GO:0046872">
    <property type="term" value="F:metal ion binding"/>
    <property type="evidence" value="ECO:0007669"/>
    <property type="project" value="UniProtKB-KW"/>
</dbReference>
<protein>
    <recommendedName>
        <fullName evidence="4">Type-4 uracil-DNA glycosylase</fullName>
        <ecNumber evidence="3">3.2.2.27</ecNumber>
    </recommendedName>
</protein>
<evidence type="ECO:0000256" key="5">
    <source>
        <dbReference type="ARBA" id="ARBA00022485"/>
    </source>
</evidence>